<protein>
    <submittedName>
        <fullName evidence="2">Uncharacterized protein</fullName>
    </submittedName>
</protein>
<dbReference type="Proteomes" id="UP000324897">
    <property type="component" value="Chromosome 3"/>
</dbReference>
<comment type="caution">
    <text evidence="2">The sequence shown here is derived from an EMBL/GenBank/DDBJ whole genome shotgun (WGS) entry which is preliminary data.</text>
</comment>
<evidence type="ECO:0000256" key="1">
    <source>
        <dbReference type="SAM" id="MobiDB-lite"/>
    </source>
</evidence>
<dbReference type="Gramene" id="TVU12023">
    <property type="protein sequence ID" value="TVU12023"/>
    <property type="gene ID" value="EJB05_45641"/>
</dbReference>
<feature type="compositionally biased region" description="Low complexity" evidence="1">
    <location>
        <begin position="11"/>
        <end position="28"/>
    </location>
</feature>
<sequence>MALGAERARRPFPAVSASGVSSGAAPVFLTTDKDRPVDPRIWDDEKRMKRELVAWAKAVASMVANENRP</sequence>
<evidence type="ECO:0000313" key="3">
    <source>
        <dbReference type="Proteomes" id="UP000324897"/>
    </source>
</evidence>
<dbReference type="EMBL" id="RWGY01000039">
    <property type="protein sequence ID" value="TVU12023.1"/>
    <property type="molecule type" value="Genomic_DNA"/>
</dbReference>
<dbReference type="OrthoDB" id="785739at2759"/>
<feature type="region of interest" description="Disordered" evidence="1">
    <location>
        <begin position="1"/>
        <end position="38"/>
    </location>
</feature>
<reference evidence="2 3" key="1">
    <citation type="journal article" date="2019" name="Sci. Rep.">
        <title>A high-quality genome of Eragrostis curvula grass provides insights into Poaceae evolution and supports new strategies to enhance forage quality.</title>
        <authorList>
            <person name="Carballo J."/>
            <person name="Santos B.A.C.M."/>
            <person name="Zappacosta D."/>
            <person name="Garbus I."/>
            <person name="Selva J.P."/>
            <person name="Gallo C.A."/>
            <person name="Diaz A."/>
            <person name="Albertini E."/>
            <person name="Caccamo M."/>
            <person name="Echenique V."/>
        </authorList>
    </citation>
    <scope>NUCLEOTIDE SEQUENCE [LARGE SCALE GENOMIC DNA]</scope>
    <source>
        <strain evidence="3">cv. Victoria</strain>
        <tissue evidence="2">Leaf</tissue>
    </source>
</reference>
<name>A0A5J9TKT1_9POAL</name>
<evidence type="ECO:0000313" key="2">
    <source>
        <dbReference type="EMBL" id="TVU12023.1"/>
    </source>
</evidence>
<gene>
    <name evidence="2" type="ORF">EJB05_45641</name>
</gene>
<dbReference type="AlphaFoldDB" id="A0A5J9TKT1"/>
<feature type="non-terminal residue" evidence="2">
    <location>
        <position position="1"/>
    </location>
</feature>
<accession>A0A5J9TKT1</accession>
<organism evidence="2 3">
    <name type="scientific">Eragrostis curvula</name>
    <name type="common">weeping love grass</name>
    <dbReference type="NCBI Taxonomy" id="38414"/>
    <lineage>
        <taxon>Eukaryota</taxon>
        <taxon>Viridiplantae</taxon>
        <taxon>Streptophyta</taxon>
        <taxon>Embryophyta</taxon>
        <taxon>Tracheophyta</taxon>
        <taxon>Spermatophyta</taxon>
        <taxon>Magnoliopsida</taxon>
        <taxon>Liliopsida</taxon>
        <taxon>Poales</taxon>
        <taxon>Poaceae</taxon>
        <taxon>PACMAD clade</taxon>
        <taxon>Chloridoideae</taxon>
        <taxon>Eragrostideae</taxon>
        <taxon>Eragrostidinae</taxon>
        <taxon>Eragrostis</taxon>
    </lineage>
</organism>
<proteinExistence type="predicted"/>
<keyword evidence="3" id="KW-1185">Reference proteome</keyword>